<dbReference type="PANTHER" id="PTHR45869:SF7">
    <property type="entry name" value="C-REACTIVE PROTEIN"/>
    <property type="match status" value="1"/>
</dbReference>
<evidence type="ECO:0000256" key="3">
    <source>
        <dbReference type="ARBA" id="ARBA00022723"/>
    </source>
</evidence>
<dbReference type="Gene3D" id="2.60.120.200">
    <property type="match status" value="1"/>
</dbReference>
<evidence type="ECO:0000256" key="4">
    <source>
        <dbReference type="ARBA" id="ARBA00022729"/>
    </source>
</evidence>
<keyword evidence="2" id="KW-0964">Secreted</keyword>
<evidence type="ECO:0000256" key="1">
    <source>
        <dbReference type="ARBA" id="ARBA00004613"/>
    </source>
</evidence>
<comment type="subunit">
    <text evidence="9">Homopentamer. Pentaxin (or pentraxin) have a discoid arrangement of 5 non-covalently bound subunits.</text>
</comment>
<comment type="caution">
    <text evidence="11">The sequence shown here is derived from an EMBL/GenBank/DDBJ whole genome shotgun (WGS) entry which is preliminary data.</text>
</comment>
<dbReference type="GO" id="GO:0046872">
    <property type="term" value="F:metal ion binding"/>
    <property type="evidence" value="ECO:0007669"/>
    <property type="project" value="UniProtKB-KW"/>
</dbReference>
<comment type="similarity">
    <text evidence="7 9">Belongs to the pentraxin family.</text>
</comment>
<keyword evidence="12" id="KW-1185">Reference proteome</keyword>
<dbReference type="InterPro" id="IPR001759">
    <property type="entry name" value="PTX_dom"/>
</dbReference>
<proteinExistence type="inferred from homology"/>
<accession>A0AA88J6Z8</accession>
<keyword evidence="5 9" id="KW-0106">Calcium</keyword>
<dbReference type="PROSITE" id="PS51828">
    <property type="entry name" value="PTX_2"/>
    <property type="match status" value="1"/>
</dbReference>
<evidence type="ECO:0000313" key="12">
    <source>
        <dbReference type="Proteomes" id="UP001187315"/>
    </source>
</evidence>
<dbReference type="EMBL" id="JAVHJS010000024">
    <property type="protein sequence ID" value="KAK2818172.1"/>
    <property type="molecule type" value="Genomic_DNA"/>
</dbReference>
<dbReference type="GO" id="GO:0005576">
    <property type="term" value="C:extracellular region"/>
    <property type="evidence" value="ECO:0007669"/>
    <property type="project" value="UniProtKB-SubCell"/>
</dbReference>
<dbReference type="InterPro" id="IPR013320">
    <property type="entry name" value="ConA-like_dom_sf"/>
</dbReference>
<evidence type="ECO:0000256" key="5">
    <source>
        <dbReference type="ARBA" id="ARBA00022837"/>
    </source>
</evidence>
<feature type="signal peptide" evidence="9">
    <location>
        <begin position="1"/>
        <end position="27"/>
    </location>
</feature>
<keyword evidence="6" id="KW-1015">Disulfide bond</keyword>
<evidence type="ECO:0000256" key="7">
    <source>
        <dbReference type="ARBA" id="ARBA00038102"/>
    </source>
</evidence>
<dbReference type="Proteomes" id="UP001187315">
    <property type="component" value="Unassembled WGS sequence"/>
</dbReference>
<reference evidence="11" key="1">
    <citation type="submission" date="2023-08" db="EMBL/GenBank/DDBJ databases">
        <title>Pelteobagrus vachellii genome.</title>
        <authorList>
            <person name="Liu H."/>
        </authorList>
    </citation>
    <scope>NUCLEOTIDE SEQUENCE</scope>
    <source>
        <strain evidence="11">PRFRI_2022a</strain>
        <tissue evidence="11">Muscle</tissue>
    </source>
</reference>
<dbReference type="InterPro" id="IPR051005">
    <property type="entry name" value="Pentraxin_domain"/>
</dbReference>
<name>A0AA88J6Z8_TACVA</name>
<dbReference type="Pfam" id="PF00354">
    <property type="entry name" value="Pentaxin"/>
    <property type="match status" value="1"/>
</dbReference>
<gene>
    <name evidence="11" type="ORF">Q7C36_022105</name>
</gene>
<organism evidence="11 12">
    <name type="scientific">Tachysurus vachellii</name>
    <name type="common">Darkbarbel catfish</name>
    <name type="synonym">Pelteobagrus vachellii</name>
    <dbReference type="NCBI Taxonomy" id="175792"/>
    <lineage>
        <taxon>Eukaryota</taxon>
        <taxon>Metazoa</taxon>
        <taxon>Chordata</taxon>
        <taxon>Craniata</taxon>
        <taxon>Vertebrata</taxon>
        <taxon>Euteleostomi</taxon>
        <taxon>Actinopterygii</taxon>
        <taxon>Neopterygii</taxon>
        <taxon>Teleostei</taxon>
        <taxon>Ostariophysi</taxon>
        <taxon>Siluriformes</taxon>
        <taxon>Bagridae</taxon>
        <taxon>Tachysurus</taxon>
    </lineage>
</organism>
<dbReference type="AlphaFoldDB" id="A0AA88J6Z8"/>
<dbReference type="SMART" id="SM00159">
    <property type="entry name" value="PTX"/>
    <property type="match status" value="1"/>
</dbReference>
<dbReference type="SUPFAM" id="SSF49899">
    <property type="entry name" value="Concanavalin A-like lectins/glucanases"/>
    <property type="match status" value="1"/>
</dbReference>
<evidence type="ECO:0000259" key="10">
    <source>
        <dbReference type="PROSITE" id="PS51828"/>
    </source>
</evidence>
<sequence length="242" mass="27621">MGSIDHPQLQRMKRLVVLLSLFLLAATEKQDLLGKMFTFPVESNRHHVSLSPQLEKETNFTCITVCLRAFSDLSRRQILFSLALPTSDNAFVIYKPKREVYRLHLGESFVDFWGMQDELNVWNSVCATWDGKTGLSQLWVNGNPSTRKGFSRLGSFFGTPKIILGQDQDSYGGGFDINQSFVGMLTDVHMWNSVLSPSEISQYMHDYWYPPGNVLNWDSLEFSKIGYVITESVKTTQKFNIV</sequence>
<comment type="cofactor">
    <cofactor evidence="9">
        <name>Ca(2+)</name>
        <dbReference type="ChEBI" id="CHEBI:29108"/>
    </cofactor>
    <text evidence="9">Binds 2 calcium ions per subunit.</text>
</comment>
<comment type="caution">
    <text evidence="8">Lacks conserved residue(s) required for the propagation of feature annotation.</text>
</comment>
<keyword evidence="4 9" id="KW-0732">Signal</keyword>
<evidence type="ECO:0000313" key="11">
    <source>
        <dbReference type="EMBL" id="KAK2818172.1"/>
    </source>
</evidence>
<dbReference type="FunFam" id="2.60.120.200:FF:000070">
    <property type="entry name" value="Serum amyloid P-component"/>
    <property type="match status" value="1"/>
</dbReference>
<protein>
    <recommendedName>
        <fullName evidence="9">Pentraxin family member</fullName>
    </recommendedName>
</protein>
<evidence type="ECO:0000256" key="8">
    <source>
        <dbReference type="PROSITE-ProRule" id="PRU01172"/>
    </source>
</evidence>
<keyword evidence="3 9" id="KW-0479">Metal-binding</keyword>
<evidence type="ECO:0000256" key="9">
    <source>
        <dbReference type="RuleBase" id="RU362112"/>
    </source>
</evidence>
<evidence type="ECO:0000256" key="6">
    <source>
        <dbReference type="ARBA" id="ARBA00023157"/>
    </source>
</evidence>
<dbReference type="PANTHER" id="PTHR45869">
    <property type="entry name" value="C-REACTIVE PROTEIN-RELATED"/>
    <property type="match status" value="1"/>
</dbReference>
<evidence type="ECO:0000256" key="2">
    <source>
        <dbReference type="ARBA" id="ARBA00022525"/>
    </source>
</evidence>
<dbReference type="PRINTS" id="PR00895">
    <property type="entry name" value="PENTAXIN"/>
</dbReference>
<comment type="subcellular location">
    <subcellularLocation>
        <location evidence="1 9">Secreted</location>
    </subcellularLocation>
</comment>
<feature type="chain" id="PRO_5041518019" description="Pentraxin family member" evidence="9">
    <location>
        <begin position="28"/>
        <end position="242"/>
    </location>
</feature>
<feature type="domain" description="Pentraxin (PTX)" evidence="10">
    <location>
        <begin position="33"/>
        <end position="236"/>
    </location>
</feature>